<dbReference type="PANTHER" id="PTHR47126">
    <property type="entry name" value="5'-ADENYLYLSULFATE REDUCTASE-LIKE 7"/>
    <property type="match status" value="1"/>
</dbReference>
<dbReference type="PANTHER" id="PTHR47126:SF3">
    <property type="entry name" value="5'-ADENYLYLSULFATE REDUCTASE-LIKE 5"/>
    <property type="match status" value="1"/>
</dbReference>
<gene>
    <name evidence="1" type="ORF">AMTR_s00068p00075130</name>
</gene>
<keyword evidence="2" id="KW-1185">Reference proteome</keyword>
<dbReference type="HOGENOM" id="CLU_051582_3_0_1"/>
<evidence type="ECO:0008006" key="3">
    <source>
        <dbReference type="Google" id="ProtNLM"/>
    </source>
</evidence>
<sequence>MFPHIRHVAISESTATPSVFSRYGVHSLPTIVIANRTSRLRYNGPKDLNSLVQFYKKTTGFEPEEFLEVNHPTNLASENPIRLWHSTPRELVRREPYLALAVIFLLCRAFLYIFPKCMSWLRSLWMLHMGHLSLGVFGERSLLVERALHVFNIKRVWSRLRLCKTRNFEKGAKNARVWASSLASVSIGEASSTRSSASAPDS</sequence>
<dbReference type="EMBL" id="KI392059">
    <property type="protein sequence ID" value="ERN20398.1"/>
    <property type="molecule type" value="Genomic_DNA"/>
</dbReference>
<dbReference type="SUPFAM" id="SSF52833">
    <property type="entry name" value="Thioredoxin-like"/>
    <property type="match status" value="1"/>
</dbReference>
<dbReference type="AlphaFoldDB" id="U5DII5"/>
<organism evidence="1 2">
    <name type="scientific">Amborella trichopoda</name>
    <dbReference type="NCBI Taxonomy" id="13333"/>
    <lineage>
        <taxon>Eukaryota</taxon>
        <taxon>Viridiplantae</taxon>
        <taxon>Streptophyta</taxon>
        <taxon>Embryophyta</taxon>
        <taxon>Tracheophyta</taxon>
        <taxon>Spermatophyta</taxon>
        <taxon>Magnoliopsida</taxon>
        <taxon>Amborellales</taxon>
        <taxon>Amborellaceae</taxon>
        <taxon>Amborella</taxon>
    </lineage>
</organism>
<evidence type="ECO:0000313" key="1">
    <source>
        <dbReference type="EMBL" id="ERN20398.1"/>
    </source>
</evidence>
<dbReference type="eggNOG" id="KOG2640">
    <property type="taxonomic scope" value="Eukaryota"/>
</dbReference>
<name>U5DII5_AMBTC</name>
<dbReference type="InterPro" id="IPR036249">
    <property type="entry name" value="Thioredoxin-like_sf"/>
</dbReference>
<dbReference type="InterPro" id="IPR044794">
    <property type="entry name" value="APRL5/7"/>
</dbReference>
<evidence type="ECO:0000313" key="2">
    <source>
        <dbReference type="Proteomes" id="UP000017836"/>
    </source>
</evidence>
<protein>
    <recommendedName>
        <fullName evidence="3">Thioredoxin domain-containing protein</fullName>
    </recommendedName>
</protein>
<dbReference type="Gramene" id="ERN20398">
    <property type="protein sequence ID" value="ERN20398"/>
    <property type="gene ID" value="AMTR_s00068p00075130"/>
</dbReference>
<dbReference type="OMA" id="CPHESEF"/>
<reference evidence="2" key="1">
    <citation type="journal article" date="2013" name="Science">
        <title>The Amborella genome and the evolution of flowering plants.</title>
        <authorList>
            <consortium name="Amborella Genome Project"/>
        </authorList>
    </citation>
    <scope>NUCLEOTIDE SEQUENCE [LARGE SCALE GENOMIC DNA]</scope>
</reference>
<dbReference type="Proteomes" id="UP000017836">
    <property type="component" value="Unassembled WGS sequence"/>
</dbReference>
<proteinExistence type="predicted"/>
<accession>U5DII5</accession>
<dbReference type="Gene3D" id="3.40.30.10">
    <property type="entry name" value="Glutaredoxin"/>
    <property type="match status" value="1"/>
</dbReference>